<dbReference type="AlphaFoldDB" id="A0A8R1ELB1"/>
<dbReference type="InterPro" id="IPR029000">
    <property type="entry name" value="Cyclophilin-like_dom_sf"/>
</dbReference>
<reference evidence="2" key="2">
    <citation type="submission" date="2022-06" db="UniProtKB">
        <authorList>
            <consortium name="EnsemblMetazoa"/>
        </authorList>
    </citation>
    <scope>IDENTIFICATION</scope>
    <source>
        <strain evidence="2">DF5081</strain>
    </source>
</reference>
<dbReference type="EnsemblMetazoa" id="CJA38221.1">
    <property type="protein sequence ID" value="CJA38221.1"/>
    <property type="gene ID" value="WBGene00214068"/>
</dbReference>
<evidence type="ECO:0000313" key="2">
    <source>
        <dbReference type="EnsemblMetazoa" id="CJA38221.1"/>
    </source>
</evidence>
<evidence type="ECO:0000256" key="1">
    <source>
        <dbReference type="SAM" id="MobiDB-lite"/>
    </source>
</evidence>
<sequence length="69" mass="7107">MTTIAAVRPRRMYGTADDDSSLPPDYTVFGQLDEDSTKTVADIAAKGTDTGAGDGAPKETVAITGVSTK</sequence>
<feature type="region of interest" description="Disordered" evidence="1">
    <location>
        <begin position="46"/>
        <end position="69"/>
    </location>
</feature>
<keyword evidence="3" id="KW-1185">Reference proteome</keyword>
<organism evidence="2 3">
    <name type="scientific">Caenorhabditis japonica</name>
    <dbReference type="NCBI Taxonomy" id="281687"/>
    <lineage>
        <taxon>Eukaryota</taxon>
        <taxon>Metazoa</taxon>
        <taxon>Ecdysozoa</taxon>
        <taxon>Nematoda</taxon>
        <taxon>Chromadorea</taxon>
        <taxon>Rhabditida</taxon>
        <taxon>Rhabditina</taxon>
        <taxon>Rhabditomorpha</taxon>
        <taxon>Rhabditoidea</taxon>
        <taxon>Rhabditidae</taxon>
        <taxon>Peloderinae</taxon>
        <taxon>Caenorhabditis</taxon>
    </lineage>
</organism>
<proteinExistence type="predicted"/>
<name>A0A8R1ELB1_CAEJA</name>
<feature type="region of interest" description="Disordered" evidence="1">
    <location>
        <begin position="1"/>
        <end position="24"/>
    </location>
</feature>
<evidence type="ECO:0000313" key="3">
    <source>
        <dbReference type="Proteomes" id="UP000005237"/>
    </source>
</evidence>
<protein>
    <submittedName>
        <fullName evidence="2">Uncharacterized protein</fullName>
    </submittedName>
</protein>
<reference evidence="3" key="1">
    <citation type="submission" date="2010-08" db="EMBL/GenBank/DDBJ databases">
        <authorList>
            <consortium name="Caenorhabditis japonica Sequencing Consortium"/>
            <person name="Wilson R.K."/>
        </authorList>
    </citation>
    <scope>NUCLEOTIDE SEQUENCE [LARGE SCALE GENOMIC DNA]</scope>
    <source>
        <strain evidence="3">DF5081</strain>
    </source>
</reference>
<accession>A0A8R1ELB1</accession>
<dbReference type="Proteomes" id="UP000005237">
    <property type="component" value="Unassembled WGS sequence"/>
</dbReference>
<dbReference type="Gene3D" id="2.40.100.10">
    <property type="entry name" value="Cyclophilin-like"/>
    <property type="match status" value="1"/>
</dbReference>